<dbReference type="Pfam" id="PF00651">
    <property type="entry name" value="BTB"/>
    <property type="match status" value="1"/>
</dbReference>
<evidence type="ECO:0000256" key="1">
    <source>
        <dbReference type="ARBA" id="ARBA00004906"/>
    </source>
</evidence>
<dbReference type="CDD" id="cd18280">
    <property type="entry name" value="BTB_POZ_BPM_plant"/>
    <property type="match status" value="1"/>
</dbReference>
<dbReference type="InterPro" id="IPR008974">
    <property type="entry name" value="TRAF-like"/>
</dbReference>
<dbReference type="CDD" id="cd00121">
    <property type="entry name" value="MATH"/>
    <property type="match status" value="1"/>
</dbReference>
<dbReference type="Pfam" id="PF24570">
    <property type="entry name" value="BACK_BPM_SPOP"/>
    <property type="match status" value="1"/>
</dbReference>
<name>A0A9P9ZBQ8_9POAL</name>
<dbReference type="SMART" id="SM00225">
    <property type="entry name" value="BTB"/>
    <property type="match status" value="1"/>
</dbReference>
<dbReference type="SUPFAM" id="SSF54695">
    <property type="entry name" value="POZ domain"/>
    <property type="match status" value="1"/>
</dbReference>
<dbReference type="EMBL" id="JAMQYH010000005">
    <property type="protein sequence ID" value="KAJ1685101.1"/>
    <property type="molecule type" value="Genomic_DNA"/>
</dbReference>
<dbReference type="InterPro" id="IPR000210">
    <property type="entry name" value="BTB/POZ_dom"/>
</dbReference>
<dbReference type="InterPro" id="IPR056423">
    <property type="entry name" value="BACK_BPM_SPOP"/>
</dbReference>
<dbReference type="InterPro" id="IPR045005">
    <property type="entry name" value="BPM1-6"/>
</dbReference>
<comment type="pathway">
    <text evidence="1">Protein modification; protein ubiquitination.</text>
</comment>
<dbReference type="Gene3D" id="1.25.40.420">
    <property type="match status" value="1"/>
</dbReference>
<comment type="similarity">
    <text evidence="2">Belongs to the Tdpoz family.</text>
</comment>
<comment type="caution">
    <text evidence="5">The sequence shown here is derived from an EMBL/GenBank/DDBJ whole genome shotgun (WGS) entry which is preliminary data.</text>
</comment>
<gene>
    <name evidence="5" type="ORF">LUZ63_016491</name>
</gene>
<accession>A0A9P9ZBQ8</accession>
<dbReference type="Pfam" id="PF22486">
    <property type="entry name" value="MATH_2"/>
    <property type="match status" value="1"/>
</dbReference>
<dbReference type="Gene3D" id="3.30.710.10">
    <property type="entry name" value="Potassium Channel Kv1.1, Chain A"/>
    <property type="match status" value="1"/>
</dbReference>
<dbReference type="PANTHER" id="PTHR26379:SF187">
    <property type="entry name" value="OS07G0655300 PROTEIN"/>
    <property type="match status" value="1"/>
</dbReference>
<feature type="domain" description="BTB" evidence="3">
    <location>
        <begin position="184"/>
        <end position="251"/>
    </location>
</feature>
<dbReference type="Proteomes" id="UP001151287">
    <property type="component" value="Unassembled WGS sequence"/>
</dbReference>
<feature type="domain" description="MATH" evidence="4">
    <location>
        <begin position="16"/>
        <end position="146"/>
    </location>
</feature>
<keyword evidence="6" id="KW-1185">Reference proteome</keyword>
<dbReference type="GO" id="GO:0016567">
    <property type="term" value="P:protein ubiquitination"/>
    <property type="evidence" value="ECO:0007669"/>
    <property type="project" value="InterPro"/>
</dbReference>
<dbReference type="PANTHER" id="PTHR26379">
    <property type="entry name" value="BTB/POZ AND MATH DOMAIN-CONTAINING PROTEIN 1"/>
    <property type="match status" value="1"/>
</dbReference>
<dbReference type="InterPro" id="IPR011333">
    <property type="entry name" value="SKP1/BTB/POZ_sf"/>
</dbReference>
<evidence type="ECO:0000259" key="3">
    <source>
        <dbReference type="PROSITE" id="PS50097"/>
    </source>
</evidence>
<dbReference type="PROSITE" id="PS50144">
    <property type="entry name" value="MATH"/>
    <property type="match status" value="1"/>
</dbReference>
<evidence type="ECO:0000259" key="4">
    <source>
        <dbReference type="PROSITE" id="PS50144"/>
    </source>
</evidence>
<dbReference type="OrthoDB" id="657261at2759"/>
<dbReference type="PROSITE" id="PS50097">
    <property type="entry name" value="BTB"/>
    <property type="match status" value="1"/>
</dbReference>
<sequence length="354" mass="39911">MGSSVTTSVVRAEAETGSHLFMILGYSITKGIGIDKYICSDVFTIGGYDWVIRFYPDGKRIENKDFISFYLELKSTATDVKARYTFTILKQDGLPSDISFESQISTFRSTSETHYVASGCPTFKKRSEFESSKYLKDDAFTIQCTVTILKRTNILQATTPYGVTIIPSNLNQHLVRLLESGQESDVTLVVKGERFKAHRLVLAARSPVFNAELFGCMSEKWKDTITVDDIEPLAFKSMLYFIYSDSLPEFEVNSDTDANDAEKQDLKLMAQHLLVAADRYDLERLKLMCEDFLHKNLDVNTVASTLILAERHNCNQLKAQCLRFMSSPGILKAVAPTDAFHLLMKSFPSILKDI</sequence>
<evidence type="ECO:0000313" key="5">
    <source>
        <dbReference type="EMBL" id="KAJ1685101.1"/>
    </source>
</evidence>
<protein>
    <submittedName>
        <fullName evidence="5">Uncharacterized protein</fullName>
    </submittedName>
</protein>
<dbReference type="Gene3D" id="2.60.210.10">
    <property type="entry name" value="Apoptosis, Tumor Necrosis Factor Receptor Associated Protein 2, Chain A"/>
    <property type="match status" value="1"/>
</dbReference>
<dbReference type="AlphaFoldDB" id="A0A9P9ZBQ8"/>
<dbReference type="SMART" id="SM00061">
    <property type="entry name" value="MATH"/>
    <property type="match status" value="1"/>
</dbReference>
<reference evidence="5" key="1">
    <citation type="journal article" date="2022" name="Cell">
        <title>Repeat-based holocentromeres influence genome architecture and karyotype evolution.</title>
        <authorList>
            <person name="Hofstatter P.G."/>
            <person name="Thangavel G."/>
            <person name="Lux T."/>
            <person name="Neumann P."/>
            <person name="Vondrak T."/>
            <person name="Novak P."/>
            <person name="Zhang M."/>
            <person name="Costa L."/>
            <person name="Castellani M."/>
            <person name="Scott A."/>
            <person name="Toegelov H."/>
            <person name="Fuchs J."/>
            <person name="Mata-Sucre Y."/>
            <person name="Dias Y."/>
            <person name="Vanzela A.L.L."/>
            <person name="Huettel B."/>
            <person name="Almeida C.C.S."/>
            <person name="Simkova H."/>
            <person name="Souza G."/>
            <person name="Pedrosa-Harand A."/>
            <person name="Macas J."/>
            <person name="Mayer K.F.X."/>
            <person name="Houben A."/>
            <person name="Marques A."/>
        </authorList>
    </citation>
    <scope>NUCLEOTIDE SEQUENCE</scope>
    <source>
        <strain evidence="5">RhyBre1mFocal</strain>
    </source>
</reference>
<organism evidence="5 6">
    <name type="scientific">Rhynchospora breviuscula</name>
    <dbReference type="NCBI Taxonomy" id="2022672"/>
    <lineage>
        <taxon>Eukaryota</taxon>
        <taxon>Viridiplantae</taxon>
        <taxon>Streptophyta</taxon>
        <taxon>Embryophyta</taxon>
        <taxon>Tracheophyta</taxon>
        <taxon>Spermatophyta</taxon>
        <taxon>Magnoliopsida</taxon>
        <taxon>Liliopsida</taxon>
        <taxon>Poales</taxon>
        <taxon>Cyperaceae</taxon>
        <taxon>Cyperoideae</taxon>
        <taxon>Rhynchosporeae</taxon>
        <taxon>Rhynchospora</taxon>
    </lineage>
</organism>
<dbReference type="InterPro" id="IPR002083">
    <property type="entry name" value="MATH/TRAF_dom"/>
</dbReference>
<evidence type="ECO:0000256" key="2">
    <source>
        <dbReference type="ARBA" id="ARBA00010846"/>
    </source>
</evidence>
<dbReference type="SUPFAM" id="SSF49599">
    <property type="entry name" value="TRAF domain-like"/>
    <property type="match status" value="1"/>
</dbReference>
<proteinExistence type="inferred from homology"/>
<evidence type="ECO:0000313" key="6">
    <source>
        <dbReference type="Proteomes" id="UP001151287"/>
    </source>
</evidence>